<proteinExistence type="predicted"/>
<dbReference type="RefSeq" id="WP_012583109.1">
    <property type="nucleotide sequence ID" value="NC_011661.1"/>
</dbReference>
<evidence type="ECO:0000313" key="2">
    <source>
        <dbReference type="EMBL" id="ACK42024.1"/>
    </source>
</evidence>
<keyword evidence="1" id="KW-0732">Signal</keyword>
<dbReference type="InterPro" id="IPR029046">
    <property type="entry name" value="LolA/LolB/LppX"/>
</dbReference>
<dbReference type="Proteomes" id="UP000007719">
    <property type="component" value="Chromosome"/>
</dbReference>
<dbReference type="KEGG" id="dtu:Dtur_0742"/>
<dbReference type="SUPFAM" id="SSF89392">
    <property type="entry name" value="Prokaryotic lipoproteins and lipoprotein localization factors"/>
    <property type="match status" value="1"/>
</dbReference>
<sequence length="219" mass="25989">MKTARFTTLILLLLLLVISLSYAISYEEILERMSSFYRNLQSFYCILEVYNKAGNTEENVTYEYYFQKPDKLRLEVLEGKDKGTTIVYQNNRIRYKKGGVLSFIPLSLNIDDPIVLSIRKGRINELTFDYILDILSKYKPKSIKEVSIFGYNCYVIEIGESKDRLYNYSMQRIYVEKNTFVPIQLEQYENINGQNELVHKRIYRNFKINLPIDEKIFNI</sequence>
<keyword evidence="3" id="KW-1185">Reference proteome</keyword>
<evidence type="ECO:0000313" key="3">
    <source>
        <dbReference type="Proteomes" id="UP000007719"/>
    </source>
</evidence>
<name>B8DZU1_DICTD</name>
<dbReference type="STRING" id="515635.Dtur_0742"/>
<dbReference type="HOGENOM" id="CLU_1233425_0_0_0"/>
<dbReference type="EnsemblBacteria" id="ACK42024">
    <property type="protein sequence ID" value="ACK42024"/>
    <property type="gene ID" value="Dtur_0742"/>
</dbReference>
<gene>
    <name evidence="2" type="ordered locus">Dtur_0742</name>
</gene>
<accession>B8DZU1</accession>
<dbReference type="PANTHER" id="PTHR37507:SF2">
    <property type="entry name" value="SPORULATION PROTEIN YDCC"/>
    <property type="match status" value="1"/>
</dbReference>
<dbReference type="AlphaFoldDB" id="B8DZU1"/>
<dbReference type="Gene3D" id="2.50.20.10">
    <property type="entry name" value="Lipoprotein localisation LolA/LolB/LppX"/>
    <property type="match status" value="1"/>
</dbReference>
<dbReference type="EMBL" id="CP001251">
    <property type="protein sequence ID" value="ACK42024.1"/>
    <property type="molecule type" value="Genomic_DNA"/>
</dbReference>
<organism evidence="2 3">
    <name type="scientific">Dictyoglomus turgidum (strain DSM 6724 / Z-1310)</name>
    <dbReference type="NCBI Taxonomy" id="515635"/>
    <lineage>
        <taxon>Bacteria</taxon>
        <taxon>Pseudomonadati</taxon>
        <taxon>Dictyoglomota</taxon>
        <taxon>Dictyoglomia</taxon>
        <taxon>Dictyoglomales</taxon>
        <taxon>Dictyoglomaceae</taxon>
        <taxon>Dictyoglomus</taxon>
    </lineage>
</organism>
<dbReference type="InParanoid" id="B8DZU1"/>
<evidence type="ECO:0000256" key="1">
    <source>
        <dbReference type="ARBA" id="ARBA00022729"/>
    </source>
</evidence>
<dbReference type="OrthoDB" id="9811855at2"/>
<dbReference type="InterPro" id="IPR052944">
    <property type="entry name" value="Sporulation_related"/>
</dbReference>
<protein>
    <recommendedName>
        <fullName evidence="4">Outer membrane lipoprotein carrier protein LolA</fullName>
    </recommendedName>
</protein>
<evidence type="ECO:0008006" key="4">
    <source>
        <dbReference type="Google" id="ProtNLM"/>
    </source>
</evidence>
<dbReference type="PANTHER" id="PTHR37507">
    <property type="entry name" value="SPORULATION PROTEIN YDCC"/>
    <property type="match status" value="1"/>
</dbReference>
<reference evidence="3" key="1">
    <citation type="journal article" date="2016" name="Front. Microbiol.">
        <title>The complete genome sequence of hyperthermophile Dictyoglomus turgidum DSM 6724 reveals a specialized carbohydrate fermentor.</title>
        <authorList>
            <person name="Brumm P.J."/>
            <person name="Gowda K."/>
            <person name="Robb F.T."/>
            <person name="Mead D.A."/>
        </authorList>
    </citation>
    <scope>NUCLEOTIDE SEQUENCE [LARGE SCALE GENOMIC DNA]</scope>
    <source>
        <strain evidence="3">DSM 6724 / Z-1310</strain>
    </source>
</reference>